<dbReference type="Pfam" id="PF14035">
    <property type="entry name" value="YlzJ"/>
    <property type="match status" value="1"/>
</dbReference>
<reference evidence="1" key="1">
    <citation type="submission" date="2020-08" db="EMBL/GenBank/DDBJ databases">
        <title>Genomic insights into the carbon and energy metabolism of the first obligate autotrophic acetogenic bacterium Aceticella autotrophica gen. nov., sp. nov.</title>
        <authorList>
            <person name="Toshchakov S.V."/>
            <person name="Elcheninov A.G."/>
            <person name="Kublanov I.V."/>
            <person name="Frolov E.N."/>
            <person name="Lebedinsky A.V."/>
        </authorList>
    </citation>
    <scope>NUCLEOTIDE SEQUENCE</scope>
    <source>
        <strain evidence="1">3443-3Ac</strain>
    </source>
</reference>
<dbReference type="AlphaFoldDB" id="A0A975AXK8"/>
<name>A0A975AXK8_9THEO</name>
<gene>
    <name evidence="1" type="ORF">ACETAC_05325</name>
</gene>
<sequence>MLYTVIPYELIFEKRDDINNNYFETVIENKHLLLEEISKNCFKIIRLYSTNPCDYLDIKFNPGTIINTRFI</sequence>
<dbReference type="KEGG" id="aaut:ACETAC_05325"/>
<evidence type="ECO:0000313" key="1">
    <source>
        <dbReference type="EMBL" id="QSZ28266.1"/>
    </source>
</evidence>
<protein>
    <submittedName>
        <fullName evidence="1">YlzJ-like family protein</fullName>
    </submittedName>
</protein>
<accession>A0A975AXK8</accession>
<dbReference type="RefSeq" id="WP_284681009.1">
    <property type="nucleotide sequence ID" value="NZ_CP060096.1"/>
</dbReference>
<evidence type="ECO:0000313" key="2">
    <source>
        <dbReference type="Proteomes" id="UP000671913"/>
    </source>
</evidence>
<organism evidence="1 2">
    <name type="scientific">Aceticella autotrophica</name>
    <dbReference type="NCBI Taxonomy" id="2755338"/>
    <lineage>
        <taxon>Bacteria</taxon>
        <taxon>Bacillati</taxon>
        <taxon>Bacillota</taxon>
        <taxon>Clostridia</taxon>
        <taxon>Thermoanaerobacterales</taxon>
        <taxon>Thermoanaerobacteraceae</taxon>
        <taxon>Aceticella</taxon>
    </lineage>
</organism>
<dbReference type="EMBL" id="CP060096">
    <property type="protein sequence ID" value="QSZ28266.1"/>
    <property type="molecule type" value="Genomic_DNA"/>
</dbReference>
<dbReference type="Proteomes" id="UP000671913">
    <property type="component" value="Chromosome"/>
</dbReference>
<keyword evidence="2" id="KW-1185">Reference proteome</keyword>
<proteinExistence type="predicted"/>
<dbReference type="InterPro" id="IPR025619">
    <property type="entry name" value="YlzJ"/>
</dbReference>